<comment type="subcellular location">
    <subcellularLocation>
        <location evidence="1">Cell membrane</location>
        <topology evidence="1">Multi-pass membrane protein</topology>
    </subcellularLocation>
</comment>
<evidence type="ECO:0000256" key="4">
    <source>
        <dbReference type="ARBA" id="ARBA00022989"/>
    </source>
</evidence>
<dbReference type="PANTHER" id="PTHR30572">
    <property type="entry name" value="MEMBRANE COMPONENT OF TRANSPORTER-RELATED"/>
    <property type="match status" value="1"/>
</dbReference>
<protein>
    <submittedName>
        <fullName evidence="9">ABC transporter permease</fullName>
    </submittedName>
</protein>
<evidence type="ECO:0000313" key="9">
    <source>
        <dbReference type="EMBL" id="GAA3992104.1"/>
    </source>
</evidence>
<dbReference type="InterPro" id="IPR050250">
    <property type="entry name" value="Macrolide_Exporter_MacB"/>
</dbReference>
<organism evidence="9 10">
    <name type="scientific">Mucilaginibacter dorajii</name>
    <dbReference type="NCBI Taxonomy" id="692994"/>
    <lineage>
        <taxon>Bacteria</taxon>
        <taxon>Pseudomonadati</taxon>
        <taxon>Bacteroidota</taxon>
        <taxon>Sphingobacteriia</taxon>
        <taxon>Sphingobacteriales</taxon>
        <taxon>Sphingobacteriaceae</taxon>
        <taxon>Mucilaginibacter</taxon>
    </lineage>
</organism>
<dbReference type="EMBL" id="BAAAZC010000047">
    <property type="protein sequence ID" value="GAA3992104.1"/>
    <property type="molecule type" value="Genomic_DNA"/>
</dbReference>
<keyword evidence="2" id="KW-1003">Cell membrane</keyword>
<evidence type="ECO:0000259" key="8">
    <source>
        <dbReference type="Pfam" id="PF12704"/>
    </source>
</evidence>
<accession>A0ABP7R4I5</accession>
<keyword evidence="5 6" id="KW-0472">Membrane</keyword>
<name>A0ABP7R4I5_9SPHI</name>
<feature type="transmembrane region" description="Helical" evidence="6">
    <location>
        <begin position="21"/>
        <end position="41"/>
    </location>
</feature>
<reference evidence="10" key="1">
    <citation type="journal article" date="2019" name="Int. J. Syst. Evol. Microbiol.">
        <title>The Global Catalogue of Microorganisms (GCM) 10K type strain sequencing project: providing services to taxonomists for standard genome sequencing and annotation.</title>
        <authorList>
            <consortium name="The Broad Institute Genomics Platform"/>
            <consortium name="The Broad Institute Genome Sequencing Center for Infectious Disease"/>
            <person name="Wu L."/>
            <person name="Ma J."/>
        </authorList>
    </citation>
    <scope>NUCLEOTIDE SEQUENCE [LARGE SCALE GENOMIC DNA]</scope>
    <source>
        <strain evidence="10">JCM 16601</strain>
    </source>
</reference>
<feature type="domain" description="MacB-like periplasmic core" evidence="8">
    <location>
        <begin position="20"/>
        <end position="253"/>
    </location>
</feature>
<gene>
    <name evidence="9" type="ORF">GCM10022210_52150</name>
</gene>
<feature type="domain" description="ABC3 transporter permease C-terminal" evidence="7">
    <location>
        <begin position="293"/>
        <end position="409"/>
    </location>
</feature>
<feature type="transmembrane region" description="Helical" evidence="6">
    <location>
        <begin position="381"/>
        <end position="405"/>
    </location>
</feature>
<feature type="transmembrane region" description="Helical" evidence="6">
    <location>
        <begin position="333"/>
        <end position="361"/>
    </location>
</feature>
<evidence type="ECO:0000259" key="7">
    <source>
        <dbReference type="Pfam" id="PF02687"/>
    </source>
</evidence>
<feature type="transmembrane region" description="Helical" evidence="6">
    <location>
        <begin position="681"/>
        <end position="701"/>
    </location>
</feature>
<evidence type="ECO:0000256" key="2">
    <source>
        <dbReference type="ARBA" id="ARBA00022475"/>
    </source>
</evidence>
<evidence type="ECO:0000313" key="10">
    <source>
        <dbReference type="Proteomes" id="UP001500742"/>
    </source>
</evidence>
<dbReference type="Pfam" id="PF12704">
    <property type="entry name" value="MacB_PCD"/>
    <property type="match status" value="1"/>
</dbReference>
<keyword evidence="3 6" id="KW-0812">Transmembrane</keyword>
<sequence length="799" mass="89537">MIKNYFKIAWRNLYKHKFYTLINVFGLSLGMACSIILFQFISYHLSFDTYHHNAKSLYKVVEQMHLDDGTTLYEKGAPMVLARAIKAELPQITDAGILVQKRSFTIAVPQNAGAEKKLFYEKENVGFADKHWFNMLDYNWLSGSAQTAFNDPDNAVITQKLALKYFGTTDAVGRVIRLDSKHNFKVTGILADNVDNTDFKCDMFLSLTAIKTIYPDVQKDFQESWAWEDSRNVVFLQLPANLSPKTVEAAITKLLDKDMSKVFKYLLQPINEVHFDGRYSGVIQKSLLTTLGIVGLLLIVIACVNFVNMATAQSFKRAKEIGTRKVLGSTPTAIFIQFITETFLIVFAAGIMAVLSVWILLPVLNSWLQTTLTFNWGHDKVLFVFIALAMFVVTLAAGFYPALILSRFKPVNALKNQVNGVTRAAGFSRKSLIVIQNVIAQVLIIGTIIITMQVRFLKTADLGFNKTGIVMLPLPDFDKSKTDYFRNQLLANPAISAVSFCYRAPSSTADKGGSIKYEGRDWEKFVGRTLMGDAGYAKTFGLRIIAGRNIAEADSAKEYLVNEQLVKQLGIKNPQQIIGHQFTAGDLTDKPGTIVGVVKDFHAKSLYRAIEPSYVSTFRTQYQYVGIRIDIRNHAGAIAHIQKTWQSVFPENVFEYRFLDEQINDFYQKEDLLNKLITSSAIIAIFISCLGLLGLITQLTIQRTKEIGIRKVLGASVATITTLLSVDFIKLVLIAIVIATPIAWFTMSKYLQDFAYRIDIQWWVFALAGIIAVVIAFVTVSYQSIKAATANPVNSLRNE</sequence>
<feature type="transmembrane region" description="Helical" evidence="6">
    <location>
        <begin position="432"/>
        <end position="452"/>
    </location>
</feature>
<dbReference type="Proteomes" id="UP001500742">
    <property type="component" value="Unassembled WGS sequence"/>
</dbReference>
<dbReference type="Pfam" id="PF02687">
    <property type="entry name" value="FtsX"/>
    <property type="match status" value="2"/>
</dbReference>
<dbReference type="PROSITE" id="PS51257">
    <property type="entry name" value="PROKAR_LIPOPROTEIN"/>
    <property type="match status" value="1"/>
</dbReference>
<dbReference type="PANTHER" id="PTHR30572:SF18">
    <property type="entry name" value="ABC-TYPE MACROLIDE FAMILY EXPORT SYSTEM PERMEASE COMPONENT 2"/>
    <property type="match status" value="1"/>
</dbReference>
<comment type="caution">
    <text evidence="9">The sequence shown here is derived from an EMBL/GenBank/DDBJ whole genome shotgun (WGS) entry which is preliminary data.</text>
</comment>
<keyword evidence="4 6" id="KW-1133">Transmembrane helix</keyword>
<feature type="domain" description="ABC3 transporter permease C-terminal" evidence="7">
    <location>
        <begin position="681"/>
        <end position="792"/>
    </location>
</feature>
<evidence type="ECO:0000256" key="5">
    <source>
        <dbReference type="ARBA" id="ARBA00023136"/>
    </source>
</evidence>
<feature type="transmembrane region" description="Helical" evidence="6">
    <location>
        <begin position="713"/>
        <end position="740"/>
    </location>
</feature>
<dbReference type="RefSeq" id="WP_259097555.1">
    <property type="nucleotide sequence ID" value="NZ_BAAAZC010000047.1"/>
</dbReference>
<evidence type="ECO:0000256" key="1">
    <source>
        <dbReference type="ARBA" id="ARBA00004651"/>
    </source>
</evidence>
<keyword evidence="10" id="KW-1185">Reference proteome</keyword>
<feature type="transmembrane region" description="Helical" evidence="6">
    <location>
        <begin position="287"/>
        <end position="312"/>
    </location>
</feature>
<dbReference type="InterPro" id="IPR025857">
    <property type="entry name" value="MacB_PCD"/>
</dbReference>
<evidence type="ECO:0000256" key="6">
    <source>
        <dbReference type="SAM" id="Phobius"/>
    </source>
</evidence>
<evidence type="ECO:0000256" key="3">
    <source>
        <dbReference type="ARBA" id="ARBA00022692"/>
    </source>
</evidence>
<proteinExistence type="predicted"/>
<feature type="transmembrane region" description="Helical" evidence="6">
    <location>
        <begin position="760"/>
        <end position="782"/>
    </location>
</feature>
<dbReference type="InterPro" id="IPR003838">
    <property type="entry name" value="ABC3_permease_C"/>
</dbReference>